<dbReference type="InterPro" id="IPR011990">
    <property type="entry name" value="TPR-like_helical_dom_sf"/>
</dbReference>
<keyword evidence="5" id="KW-0998">Cell outer membrane</keyword>
<dbReference type="Proteomes" id="UP001595818">
    <property type="component" value="Unassembled WGS sequence"/>
</dbReference>
<dbReference type="Gene3D" id="1.25.40.390">
    <property type="match status" value="1"/>
</dbReference>
<dbReference type="InterPro" id="IPR012944">
    <property type="entry name" value="SusD_RagB_dom"/>
</dbReference>
<dbReference type="PROSITE" id="PS51257">
    <property type="entry name" value="PROKAR_LIPOPROTEIN"/>
    <property type="match status" value="1"/>
</dbReference>
<dbReference type="Pfam" id="PF07980">
    <property type="entry name" value="SusD_RagB"/>
    <property type="match status" value="1"/>
</dbReference>
<feature type="domain" description="SusD-like N-terminal" evidence="7">
    <location>
        <begin position="37"/>
        <end position="218"/>
    </location>
</feature>
<comment type="subcellular location">
    <subcellularLocation>
        <location evidence="1">Cell outer membrane</location>
    </subcellularLocation>
</comment>
<evidence type="ECO:0000313" key="9">
    <source>
        <dbReference type="Proteomes" id="UP001595818"/>
    </source>
</evidence>
<evidence type="ECO:0000313" key="8">
    <source>
        <dbReference type="EMBL" id="MFC4872530.1"/>
    </source>
</evidence>
<evidence type="ECO:0000256" key="5">
    <source>
        <dbReference type="ARBA" id="ARBA00023237"/>
    </source>
</evidence>
<organism evidence="8 9">
    <name type="scientific">Negadavirga shengliensis</name>
    <dbReference type="NCBI Taxonomy" id="1389218"/>
    <lineage>
        <taxon>Bacteria</taxon>
        <taxon>Pseudomonadati</taxon>
        <taxon>Bacteroidota</taxon>
        <taxon>Cytophagia</taxon>
        <taxon>Cytophagales</taxon>
        <taxon>Cyclobacteriaceae</taxon>
        <taxon>Negadavirga</taxon>
    </lineage>
</organism>
<comment type="caution">
    <text evidence="8">The sequence shown here is derived from an EMBL/GenBank/DDBJ whole genome shotgun (WGS) entry which is preliminary data.</text>
</comment>
<gene>
    <name evidence="8" type="ORF">ACFPFU_12595</name>
</gene>
<evidence type="ECO:0000256" key="3">
    <source>
        <dbReference type="ARBA" id="ARBA00022729"/>
    </source>
</evidence>
<keyword evidence="9" id="KW-1185">Reference proteome</keyword>
<keyword evidence="4" id="KW-0472">Membrane</keyword>
<feature type="domain" description="RagB/SusD" evidence="6">
    <location>
        <begin position="352"/>
        <end position="477"/>
    </location>
</feature>
<proteinExistence type="inferred from homology"/>
<dbReference type="CDD" id="cd08977">
    <property type="entry name" value="SusD"/>
    <property type="match status" value="1"/>
</dbReference>
<dbReference type="SUPFAM" id="SSF48452">
    <property type="entry name" value="TPR-like"/>
    <property type="match status" value="1"/>
</dbReference>
<dbReference type="InterPro" id="IPR033985">
    <property type="entry name" value="SusD-like_N"/>
</dbReference>
<comment type="similarity">
    <text evidence="2">Belongs to the SusD family.</text>
</comment>
<sequence length="477" mass="54201">MKNLYTITIILLVSSLYACSDLLEEEVFGELAPSNFFNNQEDAESILNAAYANSQGYRDLARDYLTFGEFNTDLALQREGAISTFIHPVENFTWDSTHPWLQGLWARYYSAIYRTNTILDYVPDIEMDEERKRQILAEARFLRAFNYFYLYDLFGPTPLIVSSLTSVDDRPERALAEEFQKFIEDELRDVSAILPATQAQYPRATKGAALGFLCKFYLNNRKWQEAAATAQEIIESNDYEIFMGNHRADLFALGNEGNKEFLFAVPFIAHSAIGNTYLSHAAPPGYRFQFPPKVNFAAQFKIYSDFIDTFEPDDQRLAAFLFEYTNQAGNTVVLGTDDARSFKYPEDPNGVGDVSSNDFPLLRYADILLSRAEALNELSGPNEESISLINEVRQAARVSPVSLADFTDQSDLRDFILAERGREFHTEALRRQDLIRHGRFIASALSRGMPASPHHVLYPIPQVEMDANPNLIQNDGY</sequence>
<dbReference type="EMBL" id="JBHSJJ010000006">
    <property type="protein sequence ID" value="MFC4872530.1"/>
    <property type="molecule type" value="Genomic_DNA"/>
</dbReference>
<evidence type="ECO:0000256" key="4">
    <source>
        <dbReference type="ARBA" id="ARBA00023136"/>
    </source>
</evidence>
<name>A0ABV9T1E1_9BACT</name>
<keyword evidence="3" id="KW-0732">Signal</keyword>
<evidence type="ECO:0000259" key="6">
    <source>
        <dbReference type="Pfam" id="PF07980"/>
    </source>
</evidence>
<reference evidence="9" key="1">
    <citation type="journal article" date="2019" name="Int. J. Syst. Evol. Microbiol.">
        <title>The Global Catalogue of Microorganisms (GCM) 10K type strain sequencing project: providing services to taxonomists for standard genome sequencing and annotation.</title>
        <authorList>
            <consortium name="The Broad Institute Genomics Platform"/>
            <consortium name="The Broad Institute Genome Sequencing Center for Infectious Disease"/>
            <person name="Wu L."/>
            <person name="Ma J."/>
        </authorList>
    </citation>
    <scope>NUCLEOTIDE SEQUENCE [LARGE SCALE GENOMIC DNA]</scope>
    <source>
        <strain evidence="9">CGMCC 4.7466</strain>
    </source>
</reference>
<protein>
    <submittedName>
        <fullName evidence="8">RagB/SusD family nutrient uptake outer membrane protein</fullName>
    </submittedName>
</protein>
<dbReference type="RefSeq" id="WP_377064997.1">
    <property type="nucleotide sequence ID" value="NZ_JBHSJJ010000006.1"/>
</dbReference>
<evidence type="ECO:0000256" key="1">
    <source>
        <dbReference type="ARBA" id="ARBA00004442"/>
    </source>
</evidence>
<accession>A0ABV9T1E1</accession>
<dbReference type="Pfam" id="PF14322">
    <property type="entry name" value="SusD-like_3"/>
    <property type="match status" value="1"/>
</dbReference>
<evidence type="ECO:0000256" key="2">
    <source>
        <dbReference type="ARBA" id="ARBA00006275"/>
    </source>
</evidence>
<evidence type="ECO:0000259" key="7">
    <source>
        <dbReference type="Pfam" id="PF14322"/>
    </source>
</evidence>